<accession>A0A6C2YR84</accession>
<keyword evidence="2" id="KW-0472">Membrane</keyword>
<feature type="transmembrane region" description="Helical" evidence="2">
    <location>
        <begin position="140"/>
        <end position="160"/>
    </location>
</feature>
<evidence type="ECO:0000256" key="2">
    <source>
        <dbReference type="SAM" id="Phobius"/>
    </source>
</evidence>
<dbReference type="EMBL" id="LR586016">
    <property type="protein sequence ID" value="VIP03669.1"/>
    <property type="molecule type" value="Genomic_DNA"/>
</dbReference>
<keyword evidence="2" id="KW-0812">Transmembrane</keyword>
<feature type="transmembrane region" description="Helical" evidence="2">
    <location>
        <begin position="167"/>
        <end position="185"/>
    </location>
</feature>
<evidence type="ECO:0000256" key="1">
    <source>
        <dbReference type="SAM" id="MobiDB-lite"/>
    </source>
</evidence>
<dbReference type="EMBL" id="LR593887">
    <property type="protein sequence ID" value="VTS04706.1"/>
    <property type="molecule type" value="Genomic_DNA"/>
</dbReference>
<organism evidence="3">
    <name type="scientific">Tuwongella immobilis</name>
    <dbReference type="NCBI Taxonomy" id="692036"/>
    <lineage>
        <taxon>Bacteria</taxon>
        <taxon>Pseudomonadati</taxon>
        <taxon>Planctomycetota</taxon>
        <taxon>Planctomycetia</taxon>
        <taxon>Gemmatales</taxon>
        <taxon>Gemmataceae</taxon>
        <taxon>Tuwongella</taxon>
    </lineage>
</organism>
<reference evidence="3" key="1">
    <citation type="submission" date="2019-04" db="EMBL/GenBank/DDBJ databases">
        <authorList>
            <consortium name="Science for Life Laboratories"/>
        </authorList>
    </citation>
    <scope>NUCLEOTIDE SEQUENCE</scope>
    <source>
        <strain evidence="3">MBLW1</strain>
    </source>
</reference>
<dbReference type="AlphaFoldDB" id="A0A6C2YR84"/>
<dbReference type="Proteomes" id="UP000464378">
    <property type="component" value="Chromosome"/>
</dbReference>
<keyword evidence="4" id="KW-1185">Reference proteome</keyword>
<name>A0A6C2YR84_9BACT</name>
<evidence type="ECO:0000313" key="3">
    <source>
        <dbReference type="EMBL" id="VIP03669.1"/>
    </source>
</evidence>
<evidence type="ECO:0000313" key="4">
    <source>
        <dbReference type="Proteomes" id="UP000464378"/>
    </source>
</evidence>
<dbReference type="RefSeq" id="WP_162658836.1">
    <property type="nucleotide sequence ID" value="NZ_LR593887.1"/>
</dbReference>
<dbReference type="InParanoid" id="A0A6C2YR84"/>
<feature type="transmembrane region" description="Helical" evidence="2">
    <location>
        <begin position="84"/>
        <end position="106"/>
    </location>
</feature>
<proteinExistence type="predicted"/>
<evidence type="ECO:0008006" key="5">
    <source>
        <dbReference type="Google" id="ProtNLM"/>
    </source>
</evidence>
<dbReference type="KEGG" id="tim:GMBLW1_02910"/>
<feature type="transmembrane region" description="Helical" evidence="2">
    <location>
        <begin position="59"/>
        <end position="78"/>
    </location>
</feature>
<protein>
    <recommendedName>
        <fullName evidence="5">Hemolysin III</fullName>
    </recommendedName>
</protein>
<keyword evidence="2" id="KW-1133">Transmembrane helix</keyword>
<feature type="transmembrane region" description="Helical" evidence="2">
    <location>
        <begin position="113"/>
        <end position="134"/>
    </location>
</feature>
<feature type="region of interest" description="Disordered" evidence="1">
    <location>
        <begin position="227"/>
        <end position="251"/>
    </location>
</feature>
<feature type="transmembrane region" description="Helical" evidence="2">
    <location>
        <begin position="200"/>
        <end position="218"/>
    </location>
</feature>
<feature type="transmembrane region" description="Helical" evidence="2">
    <location>
        <begin position="30"/>
        <end position="47"/>
    </location>
</feature>
<gene>
    <name evidence="3" type="ORF">GMBLW1_02910</name>
</gene>
<sequence length="251" mass="27311">MDPLNQRLDRDGGPIYVETVDLSAPIVEPWNATSAALFVLIAVYWLIRLRGRYRSAPFVTICLPILLVGGIGGTLYHATRASRVYFLMDVIPIGILASLAGLYLWIRMTRMAILPLFGLAIMMLLVQTVGFRLLPAHWAINVSYGMLAASVILPAGILLVQTRFFAGGWFITAMICFGVAFLFRMLDVLRPPVLPMGTHWLWHTFGAACTASLCEYFYRLSTMPASAASAPPSPSDSPSASGASDGTLTPV</sequence>